<reference evidence="2 3" key="1">
    <citation type="submission" date="2020-08" db="EMBL/GenBank/DDBJ databases">
        <title>Genomic Encyclopedia of Type Strains, Phase III (KMG-III): the genomes of soil and plant-associated and newly described type strains.</title>
        <authorList>
            <person name="Whitman W."/>
        </authorList>
    </citation>
    <scope>NUCLEOTIDE SEQUENCE [LARGE SCALE GENOMIC DNA]</scope>
    <source>
        <strain evidence="2 3">CECT 3265</strain>
    </source>
</reference>
<evidence type="ECO:0000313" key="3">
    <source>
        <dbReference type="Proteomes" id="UP000556436"/>
    </source>
</evidence>
<feature type="domain" description="SnoaL-like" evidence="1">
    <location>
        <begin position="12"/>
        <end position="119"/>
    </location>
</feature>
<dbReference type="Pfam" id="PF12680">
    <property type="entry name" value="SnoaL_2"/>
    <property type="match status" value="1"/>
</dbReference>
<dbReference type="RefSeq" id="WP_184738969.1">
    <property type="nucleotide sequence ID" value="NZ_JACHJG010000016.1"/>
</dbReference>
<keyword evidence="3" id="KW-1185">Reference proteome</keyword>
<dbReference type="EMBL" id="JACHJG010000016">
    <property type="protein sequence ID" value="MBB4890061.1"/>
    <property type="molecule type" value="Genomic_DNA"/>
</dbReference>
<dbReference type="Proteomes" id="UP000556436">
    <property type="component" value="Unassembled WGS sequence"/>
</dbReference>
<protein>
    <recommendedName>
        <fullName evidence="1">SnoaL-like domain-containing protein</fullName>
    </recommendedName>
</protein>
<dbReference type="SUPFAM" id="SSF54427">
    <property type="entry name" value="NTF2-like"/>
    <property type="match status" value="1"/>
</dbReference>
<accession>A0A7W7PGK6</accession>
<evidence type="ECO:0000313" key="2">
    <source>
        <dbReference type="EMBL" id="MBB4890061.1"/>
    </source>
</evidence>
<dbReference type="PANTHER" id="PTHR41252:SF1">
    <property type="entry name" value="BLR2505 PROTEIN"/>
    <property type="match status" value="1"/>
</dbReference>
<gene>
    <name evidence="2" type="ORF">FHS38_006139</name>
</gene>
<dbReference type="InterPro" id="IPR037401">
    <property type="entry name" value="SnoaL-like"/>
</dbReference>
<organism evidence="2 3">
    <name type="scientific">Streptomyces netropsis</name>
    <name type="common">Streptoverticillium netropsis</name>
    <dbReference type="NCBI Taxonomy" id="55404"/>
    <lineage>
        <taxon>Bacteria</taxon>
        <taxon>Bacillati</taxon>
        <taxon>Actinomycetota</taxon>
        <taxon>Actinomycetes</taxon>
        <taxon>Kitasatosporales</taxon>
        <taxon>Streptomycetaceae</taxon>
        <taxon>Streptomyces</taxon>
    </lineage>
</organism>
<comment type="caution">
    <text evidence="2">The sequence shown here is derived from an EMBL/GenBank/DDBJ whole genome shotgun (WGS) entry which is preliminary data.</text>
</comment>
<dbReference type="Gene3D" id="3.10.450.50">
    <property type="match status" value="1"/>
</dbReference>
<sequence>MPRHTDNLEVIHAAYRAFRTRDLEALLEALDPEIEWVHPLGMAEFGLGGTKSGHAGVKQFLARVPLVLGGMRLEPQEFIESGDRVVVFGVRQVTSVTGHTETLDFIHSWTLRDGRAVRMEDVFDTVLFHRLIRAEGPTVDELVDDLVASAAA</sequence>
<dbReference type="InterPro" id="IPR032710">
    <property type="entry name" value="NTF2-like_dom_sf"/>
</dbReference>
<evidence type="ECO:0000259" key="1">
    <source>
        <dbReference type="Pfam" id="PF12680"/>
    </source>
</evidence>
<dbReference type="PANTHER" id="PTHR41252">
    <property type="entry name" value="BLR2505 PROTEIN"/>
    <property type="match status" value="1"/>
</dbReference>
<name>A0A7W7PGK6_STRNE</name>
<proteinExistence type="predicted"/>
<dbReference type="AlphaFoldDB" id="A0A7W7PGK6"/>